<proteinExistence type="predicted"/>
<reference evidence="4 5" key="1">
    <citation type="submission" date="2024-07" db="EMBL/GenBank/DDBJ databases">
        <title>Draft sequence of the Neodothiora populina.</title>
        <authorList>
            <person name="Drown D.D."/>
            <person name="Schuette U.S."/>
            <person name="Buechlein A.B."/>
            <person name="Rusch D.R."/>
            <person name="Winton L.W."/>
            <person name="Adams G.A."/>
        </authorList>
    </citation>
    <scope>NUCLEOTIDE SEQUENCE [LARGE SCALE GENOMIC DNA]</scope>
    <source>
        <strain evidence="4 5">CPC 39397</strain>
    </source>
</reference>
<dbReference type="InterPro" id="IPR002110">
    <property type="entry name" value="Ankyrin_rpt"/>
</dbReference>
<dbReference type="Gene3D" id="3.40.50.300">
    <property type="entry name" value="P-loop containing nucleotide triphosphate hydrolases"/>
    <property type="match status" value="1"/>
</dbReference>
<gene>
    <name evidence="4" type="ORF">AAFC00_001107</name>
</gene>
<dbReference type="EMBL" id="JBFMKM010000003">
    <property type="protein sequence ID" value="KAL1310876.1"/>
    <property type="molecule type" value="Genomic_DNA"/>
</dbReference>
<feature type="domain" description="GPI inositol-deacylase winged helix" evidence="2">
    <location>
        <begin position="299"/>
        <end position="397"/>
    </location>
</feature>
<dbReference type="InterPro" id="IPR056884">
    <property type="entry name" value="NPHP3-like_N"/>
</dbReference>
<protein>
    <recommendedName>
        <fullName evidence="6">NACHT domain-containing protein</fullName>
    </recommendedName>
</protein>
<dbReference type="Pfam" id="PF24883">
    <property type="entry name" value="NPHP3_N"/>
    <property type="match status" value="1"/>
</dbReference>
<sequence>MSNRRDDIDEAADCTCAWVLHHKSYKDWQQNRQGLLWIKGNPGTGKSTLMKNISEKKKLDTESITIAYYFSARGAEIQKQSNGLFQALLHQLFISRPYLSADFTKEFKRRQNLIGEYDKRKWVWSKEDIRRHFERAILESSKSESIHLYVDALDESGEDTAREILSYFDRLLIQVSQQNGSLKVCLASRHHPLEDLVNGNEIRMEEENHNDIQAYINQRLGLDPHSRYYHSATLQIATIERAAGNFQWVCLVVPRILKLCSQGLNQGMILEAISQTPKELHDLYTELLRETDGEKKEDREALRRLMTWVCFAIRPLTTSEVYHAIALDLENPIQNINELKVADNLDLLVSRIRSLSRALLEIRTSSRYSGCAGEPNTVRFIQPIHQSVQDFMVDKGLSVLQPSIAKRLDGLYSCTLLERLDTFDSTTKAHFELSQLCILYLKTTDIKLIDPVKQNAKHLSRSVPLLGYVLEEWPVHLKALDKQAGDLYEDLVSTNKLPEDSSVSQWVNLMFRHGLAYMSLPTIAIRRPYLLQDHATLLRVAAAYGIAGLVGALLRNEKPANTMLIDIHGNNSLKTGNDWWDGLIYLASAADHLDVVLALLAEMQADINLRRSEVNVALGHAAARGFTSICEALLQQGRADINSRDEFGLAPLSLAAYMGKDECVKLLTARRQQRGTKPMRQ</sequence>
<dbReference type="Proteomes" id="UP001562354">
    <property type="component" value="Unassembled WGS sequence"/>
</dbReference>
<name>A0ABR3PMT5_9PEZI</name>
<comment type="caution">
    <text evidence="4">The sequence shown here is derived from an EMBL/GenBank/DDBJ whole genome shotgun (WGS) entry which is preliminary data.</text>
</comment>
<keyword evidence="1" id="KW-0677">Repeat</keyword>
<dbReference type="SUPFAM" id="SSF52540">
    <property type="entry name" value="P-loop containing nucleoside triphosphate hydrolases"/>
    <property type="match status" value="1"/>
</dbReference>
<dbReference type="GeneID" id="95974810"/>
<dbReference type="RefSeq" id="XP_069203725.1">
    <property type="nucleotide sequence ID" value="XM_069340251.1"/>
</dbReference>
<dbReference type="PANTHER" id="PTHR10039:SF5">
    <property type="entry name" value="NACHT DOMAIN-CONTAINING PROTEIN"/>
    <property type="match status" value="1"/>
</dbReference>
<dbReference type="PANTHER" id="PTHR10039">
    <property type="entry name" value="AMELOGENIN"/>
    <property type="match status" value="1"/>
</dbReference>
<dbReference type="Pfam" id="PF12796">
    <property type="entry name" value="Ank_2"/>
    <property type="match status" value="1"/>
</dbReference>
<evidence type="ECO:0008006" key="6">
    <source>
        <dbReference type="Google" id="ProtNLM"/>
    </source>
</evidence>
<dbReference type="Pfam" id="PF22939">
    <property type="entry name" value="WHD_GPIID"/>
    <property type="match status" value="1"/>
</dbReference>
<evidence type="ECO:0000313" key="4">
    <source>
        <dbReference type="EMBL" id="KAL1310876.1"/>
    </source>
</evidence>
<keyword evidence="5" id="KW-1185">Reference proteome</keyword>
<evidence type="ECO:0000259" key="2">
    <source>
        <dbReference type="Pfam" id="PF22939"/>
    </source>
</evidence>
<evidence type="ECO:0000256" key="1">
    <source>
        <dbReference type="ARBA" id="ARBA00022737"/>
    </source>
</evidence>
<feature type="domain" description="Nephrocystin 3-like N-terminal" evidence="3">
    <location>
        <begin position="15"/>
        <end position="189"/>
    </location>
</feature>
<evidence type="ECO:0000313" key="5">
    <source>
        <dbReference type="Proteomes" id="UP001562354"/>
    </source>
</evidence>
<dbReference type="InterPro" id="IPR036770">
    <property type="entry name" value="Ankyrin_rpt-contain_sf"/>
</dbReference>
<evidence type="ECO:0000259" key="3">
    <source>
        <dbReference type="Pfam" id="PF24883"/>
    </source>
</evidence>
<dbReference type="InterPro" id="IPR027417">
    <property type="entry name" value="P-loop_NTPase"/>
</dbReference>
<organism evidence="4 5">
    <name type="scientific">Neodothiora populina</name>
    <dbReference type="NCBI Taxonomy" id="2781224"/>
    <lineage>
        <taxon>Eukaryota</taxon>
        <taxon>Fungi</taxon>
        <taxon>Dikarya</taxon>
        <taxon>Ascomycota</taxon>
        <taxon>Pezizomycotina</taxon>
        <taxon>Dothideomycetes</taxon>
        <taxon>Dothideomycetidae</taxon>
        <taxon>Dothideales</taxon>
        <taxon>Dothioraceae</taxon>
        <taxon>Neodothiora</taxon>
    </lineage>
</organism>
<dbReference type="SUPFAM" id="SSF48403">
    <property type="entry name" value="Ankyrin repeat"/>
    <property type="match status" value="1"/>
</dbReference>
<dbReference type="InterPro" id="IPR054471">
    <property type="entry name" value="GPIID_WHD"/>
</dbReference>
<accession>A0ABR3PMT5</accession>
<dbReference type="Gene3D" id="1.25.40.20">
    <property type="entry name" value="Ankyrin repeat-containing domain"/>
    <property type="match status" value="1"/>
</dbReference>